<dbReference type="EMBL" id="KN714678">
    <property type="protein sequence ID" value="KUI55139.1"/>
    <property type="molecule type" value="Genomic_DNA"/>
</dbReference>
<reference evidence="6" key="1">
    <citation type="submission" date="2014-12" db="EMBL/GenBank/DDBJ databases">
        <title>Genome Sequence of Valsa Canker Pathogens Uncovers a Specific Adaption of Colonization on Woody Bark.</title>
        <authorList>
            <person name="Yin Z."/>
            <person name="Liu H."/>
            <person name="Gao X."/>
            <person name="Li Z."/>
            <person name="Song N."/>
            <person name="Ke X."/>
            <person name="Dai Q."/>
            <person name="Wu Y."/>
            <person name="Sun Y."/>
            <person name="Xu J.-R."/>
            <person name="Kang Z.K."/>
            <person name="Wang L."/>
            <person name="Huang L."/>
        </authorList>
    </citation>
    <scope>NUCLEOTIDE SEQUENCE [LARGE SCALE GENOMIC DNA]</scope>
    <source>
        <strain evidence="6">SXYL134</strain>
    </source>
</reference>
<dbReference type="CDD" id="cd05259">
    <property type="entry name" value="PCBER_SDR_a"/>
    <property type="match status" value="1"/>
</dbReference>
<dbReference type="InterPro" id="IPR016040">
    <property type="entry name" value="NAD(P)-bd_dom"/>
</dbReference>
<dbReference type="InterPro" id="IPR045312">
    <property type="entry name" value="PCBER-like"/>
</dbReference>
<dbReference type="Proteomes" id="UP000078576">
    <property type="component" value="Unassembled WGS sequence"/>
</dbReference>
<gene>
    <name evidence="5" type="ORF">VP1G_02474</name>
</gene>
<evidence type="ECO:0000256" key="2">
    <source>
        <dbReference type="ARBA" id="ARBA00022857"/>
    </source>
</evidence>
<dbReference type="GO" id="GO:0016491">
    <property type="term" value="F:oxidoreductase activity"/>
    <property type="evidence" value="ECO:0007669"/>
    <property type="project" value="UniProtKB-KW"/>
</dbReference>
<evidence type="ECO:0000313" key="6">
    <source>
        <dbReference type="Proteomes" id="UP000078576"/>
    </source>
</evidence>
<dbReference type="STRING" id="694573.A0A194UU50"/>
<keyword evidence="3" id="KW-0560">Oxidoreductase</keyword>
<evidence type="ECO:0000259" key="4">
    <source>
        <dbReference type="Pfam" id="PF13460"/>
    </source>
</evidence>
<sequence>MVAKYASQKPQGYSNYIKKVAIVGATGQVGSHILEHLLKNGKHEVTAITREDSPATIPDGVKVAKVDYSNPSTLVEALRGQAALIITMSVTAPRDTQSKLIEAAAAANVPWVIPNEWGSDPDDKKTGEDIFLGPVRDAARKQIEDLGKSSFIGTCCGFWYEFSLAGLSTRFGFDFPSRKVVFYDDGSTKINTSTWPQCGRAIANLLALKVLPDDEEDKSPTLSQFKNETVYMSSFLISQKDMFDSVLRVTGGTADDWAISYQPSVERYKEGIEIFQGGDRAGFGQALYARLFYQDGSGNHAARKALHNEILGLPEEDLDQFTAIAVEMAKAGFLRS</sequence>
<name>A0A194UU50_CYTMA</name>
<dbReference type="PANTHER" id="PTHR47706:SF7">
    <property type="entry name" value="CIPA-LIKE, PUTATIVE (AFU_ORTHOLOGUE AFUA_1G01630)-RELATED"/>
    <property type="match status" value="1"/>
</dbReference>
<organism evidence="5 6">
    <name type="scientific">Cytospora mali</name>
    <name type="common">Apple Valsa canker fungus</name>
    <name type="synonym">Valsa mali</name>
    <dbReference type="NCBI Taxonomy" id="578113"/>
    <lineage>
        <taxon>Eukaryota</taxon>
        <taxon>Fungi</taxon>
        <taxon>Dikarya</taxon>
        <taxon>Ascomycota</taxon>
        <taxon>Pezizomycotina</taxon>
        <taxon>Sordariomycetes</taxon>
        <taxon>Sordariomycetidae</taxon>
        <taxon>Diaporthales</taxon>
        <taxon>Cytosporaceae</taxon>
        <taxon>Cytospora</taxon>
    </lineage>
</organism>
<dbReference type="Pfam" id="PF13460">
    <property type="entry name" value="NAD_binding_10"/>
    <property type="match status" value="1"/>
</dbReference>
<dbReference type="InterPro" id="IPR051609">
    <property type="entry name" value="NmrA/Isoflavone_reductase-like"/>
</dbReference>
<proteinExistence type="inferred from homology"/>
<dbReference type="PANTHER" id="PTHR47706">
    <property type="entry name" value="NMRA-LIKE FAMILY PROTEIN"/>
    <property type="match status" value="1"/>
</dbReference>
<dbReference type="OrthoDB" id="419598at2759"/>
<comment type="similarity">
    <text evidence="1">Belongs to the NmrA-type oxidoreductase family. Isoflavone reductase subfamily.</text>
</comment>
<protein>
    <submittedName>
        <fullName evidence="5">Bifunctional pinoresinol-lariciresinol reductase 1</fullName>
    </submittedName>
</protein>
<keyword evidence="2" id="KW-0521">NADP</keyword>
<accession>A0A194UU50</accession>
<keyword evidence="6" id="KW-1185">Reference proteome</keyword>
<dbReference type="InterPro" id="IPR036291">
    <property type="entry name" value="NAD(P)-bd_dom_sf"/>
</dbReference>
<dbReference type="SUPFAM" id="SSF51735">
    <property type="entry name" value="NAD(P)-binding Rossmann-fold domains"/>
    <property type="match status" value="1"/>
</dbReference>
<evidence type="ECO:0000256" key="1">
    <source>
        <dbReference type="ARBA" id="ARBA00005725"/>
    </source>
</evidence>
<evidence type="ECO:0000313" key="5">
    <source>
        <dbReference type="EMBL" id="KUI55139.1"/>
    </source>
</evidence>
<feature type="domain" description="NAD(P)-binding" evidence="4">
    <location>
        <begin position="24"/>
        <end position="114"/>
    </location>
</feature>
<dbReference type="Gene3D" id="3.40.50.720">
    <property type="entry name" value="NAD(P)-binding Rossmann-like Domain"/>
    <property type="match status" value="1"/>
</dbReference>
<dbReference type="AlphaFoldDB" id="A0A194UU50"/>
<evidence type="ECO:0000256" key="3">
    <source>
        <dbReference type="ARBA" id="ARBA00023002"/>
    </source>
</evidence>